<proteinExistence type="predicted"/>
<gene>
    <name evidence="1" type="ORF">EYF80_030797</name>
</gene>
<comment type="caution">
    <text evidence="1">The sequence shown here is derived from an EMBL/GenBank/DDBJ whole genome shotgun (WGS) entry which is preliminary data.</text>
</comment>
<reference evidence="1 2" key="1">
    <citation type="submission" date="2019-03" db="EMBL/GenBank/DDBJ databases">
        <title>First draft genome of Liparis tanakae, snailfish: a comprehensive survey of snailfish specific genes.</title>
        <authorList>
            <person name="Kim W."/>
            <person name="Song I."/>
            <person name="Jeong J.-H."/>
            <person name="Kim D."/>
            <person name="Kim S."/>
            <person name="Ryu S."/>
            <person name="Song J.Y."/>
            <person name="Lee S.K."/>
        </authorList>
    </citation>
    <scope>NUCLEOTIDE SEQUENCE [LARGE SCALE GENOMIC DNA]</scope>
    <source>
        <tissue evidence="1">Muscle</tissue>
    </source>
</reference>
<dbReference type="Proteomes" id="UP000314294">
    <property type="component" value="Unassembled WGS sequence"/>
</dbReference>
<protein>
    <submittedName>
        <fullName evidence="1">Uncharacterized protein</fullName>
    </submittedName>
</protein>
<evidence type="ECO:0000313" key="1">
    <source>
        <dbReference type="EMBL" id="TNN58973.1"/>
    </source>
</evidence>
<organism evidence="1 2">
    <name type="scientific">Liparis tanakae</name>
    <name type="common">Tanaka's snailfish</name>
    <dbReference type="NCBI Taxonomy" id="230148"/>
    <lineage>
        <taxon>Eukaryota</taxon>
        <taxon>Metazoa</taxon>
        <taxon>Chordata</taxon>
        <taxon>Craniata</taxon>
        <taxon>Vertebrata</taxon>
        <taxon>Euteleostomi</taxon>
        <taxon>Actinopterygii</taxon>
        <taxon>Neopterygii</taxon>
        <taxon>Teleostei</taxon>
        <taxon>Neoteleostei</taxon>
        <taxon>Acanthomorphata</taxon>
        <taxon>Eupercaria</taxon>
        <taxon>Perciformes</taxon>
        <taxon>Cottioidei</taxon>
        <taxon>Cottales</taxon>
        <taxon>Liparidae</taxon>
        <taxon>Liparis</taxon>
    </lineage>
</organism>
<evidence type="ECO:0000313" key="2">
    <source>
        <dbReference type="Proteomes" id="UP000314294"/>
    </source>
</evidence>
<dbReference type="AlphaFoldDB" id="A0A4Z2H1L6"/>
<accession>A0A4Z2H1L6</accession>
<keyword evidence="2" id="KW-1185">Reference proteome</keyword>
<dbReference type="EMBL" id="SRLO01000366">
    <property type="protein sequence ID" value="TNN58973.1"/>
    <property type="molecule type" value="Genomic_DNA"/>
</dbReference>
<name>A0A4Z2H1L6_9TELE</name>
<sequence length="65" mass="7172">MWYATSLELINSKLANSPVEEPSCSVSPLSHDENVLCNERLTHQRIQLIPPAGKQTSINAESGEH</sequence>